<evidence type="ECO:0000256" key="9">
    <source>
        <dbReference type="SAM" id="MobiDB-lite"/>
    </source>
</evidence>
<accession>A0AAW2GDE1</accession>
<dbReference type="InterPro" id="IPR013087">
    <property type="entry name" value="Znf_C2H2_type"/>
</dbReference>
<feature type="compositionally biased region" description="Basic and acidic residues" evidence="9">
    <location>
        <begin position="305"/>
        <end position="320"/>
    </location>
</feature>
<feature type="region of interest" description="Disordered" evidence="9">
    <location>
        <begin position="296"/>
        <end position="367"/>
    </location>
</feature>
<dbReference type="EMBL" id="JADYXP020000004">
    <property type="protein sequence ID" value="KAL0125603.1"/>
    <property type="molecule type" value="Genomic_DNA"/>
</dbReference>
<evidence type="ECO:0000256" key="4">
    <source>
        <dbReference type="ARBA" id="ARBA00022771"/>
    </source>
</evidence>
<gene>
    <name evidence="11" type="ORF">PUN28_004594</name>
</gene>
<feature type="domain" description="C2H2-type" evidence="10">
    <location>
        <begin position="379"/>
        <end position="401"/>
    </location>
</feature>
<dbReference type="SMART" id="SM00355">
    <property type="entry name" value="ZnF_C2H2"/>
    <property type="match status" value="11"/>
</dbReference>
<evidence type="ECO:0000256" key="6">
    <source>
        <dbReference type="ARBA" id="ARBA00023242"/>
    </source>
</evidence>
<evidence type="ECO:0000256" key="2">
    <source>
        <dbReference type="ARBA" id="ARBA00022723"/>
    </source>
</evidence>
<keyword evidence="2" id="KW-0479">Metal-binding</keyword>
<feature type="domain" description="C2H2-type" evidence="10">
    <location>
        <begin position="851"/>
        <end position="879"/>
    </location>
</feature>
<evidence type="ECO:0000259" key="10">
    <source>
        <dbReference type="PROSITE" id="PS50157"/>
    </source>
</evidence>
<dbReference type="GO" id="GO:0008270">
    <property type="term" value="F:zinc ion binding"/>
    <property type="evidence" value="ECO:0007669"/>
    <property type="project" value="UniProtKB-KW"/>
</dbReference>
<dbReference type="InterPro" id="IPR036236">
    <property type="entry name" value="Znf_C2H2_sf"/>
</dbReference>
<evidence type="ECO:0000256" key="1">
    <source>
        <dbReference type="ARBA" id="ARBA00004123"/>
    </source>
</evidence>
<evidence type="ECO:0000256" key="5">
    <source>
        <dbReference type="ARBA" id="ARBA00022833"/>
    </source>
</evidence>
<keyword evidence="4 7" id="KW-0863">Zinc-finger</keyword>
<evidence type="ECO:0000256" key="8">
    <source>
        <dbReference type="SAM" id="Coils"/>
    </source>
</evidence>
<organism evidence="11 12">
    <name type="scientific">Cardiocondyla obscurior</name>
    <dbReference type="NCBI Taxonomy" id="286306"/>
    <lineage>
        <taxon>Eukaryota</taxon>
        <taxon>Metazoa</taxon>
        <taxon>Ecdysozoa</taxon>
        <taxon>Arthropoda</taxon>
        <taxon>Hexapoda</taxon>
        <taxon>Insecta</taxon>
        <taxon>Pterygota</taxon>
        <taxon>Neoptera</taxon>
        <taxon>Endopterygota</taxon>
        <taxon>Hymenoptera</taxon>
        <taxon>Apocrita</taxon>
        <taxon>Aculeata</taxon>
        <taxon>Formicoidea</taxon>
        <taxon>Formicidae</taxon>
        <taxon>Myrmicinae</taxon>
        <taxon>Cardiocondyla</taxon>
    </lineage>
</organism>
<dbReference type="PANTHER" id="PTHR24406">
    <property type="entry name" value="TRANSCRIPTIONAL REPRESSOR CTCFL-RELATED"/>
    <property type="match status" value="1"/>
</dbReference>
<evidence type="ECO:0000313" key="12">
    <source>
        <dbReference type="Proteomes" id="UP001430953"/>
    </source>
</evidence>
<reference evidence="11 12" key="1">
    <citation type="submission" date="2023-03" db="EMBL/GenBank/DDBJ databases">
        <title>High recombination rates correlate with genetic variation in Cardiocondyla obscurior ants.</title>
        <authorList>
            <person name="Errbii M."/>
        </authorList>
    </citation>
    <scope>NUCLEOTIDE SEQUENCE [LARGE SCALE GENOMIC DNA]</scope>
    <source>
        <strain evidence="11">Alpha-2009</strain>
        <tissue evidence="11">Whole body</tissue>
    </source>
</reference>
<dbReference type="SUPFAM" id="SSF57667">
    <property type="entry name" value="beta-beta-alpha zinc fingers"/>
    <property type="match status" value="1"/>
</dbReference>
<dbReference type="AlphaFoldDB" id="A0AAW2GDE1"/>
<protein>
    <recommendedName>
        <fullName evidence="10">C2H2-type domain-containing protein</fullName>
    </recommendedName>
</protein>
<feature type="domain" description="C2H2-type" evidence="10">
    <location>
        <begin position="906"/>
        <end position="933"/>
    </location>
</feature>
<dbReference type="GO" id="GO:0005634">
    <property type="term" value="C:nucleus"/>
    <property type="evidence" value="ECO:0007669"/>
    <property type="project" value="UniProtKB-SubCell"/>
</dbReference>
<dbReference type="Gene3D" id="3.30.160.60">
    <property type="entry name" value="Classic Zinc Finger"/>
    <property type="match status" value="1"/>
</dbReference>
<keyword evidence="8" id="KW-0175">Coiled coil</keyword>
<dbReference type="PROSITE" id="PS00028">
    <property type="entry name" value="ZINC_FINGER_C2H2_1"/>
    <property type="match status" value="6"/>
</dbReference>
<name>A0AAW2GDE1_9HYME</name>
<dbReference type="InterPro" id="IPR050888">
    <property type="entry name" value="ZnF_C2H2-type_TF"/>
</dbReference>
<feature type="domain" description="C2H2-type" evidence="10">
    <location>
        <begin position="172"/>
        <end position="200"/>
    </location>
</feature>
<proteinExistence type="predicted"/>
<comment type="caution">
    <text evidence="11">The sequence shown here is derived from an EMBL/GenBank/DDBJ whole genome shotgun (WGS) entry which is preliminary data.</text>
</comment>
<feature type="coiled-coil region" evidence="8">
    <location>
        <begin position="107"/>
        <end position="134"/>
    </location>
</feature>
<sequence length="977" mass="114478">MQLIFQKIISRMADDIETDYKDSYNTATLVSSLCFVECKTEPESYVDLDNSSDKDLAEFDKSTKIQISYPVSIPMLKNPIVLLERCDKIWETLKLIKTIQPAAANVIDDIKIKKKKEEEEKEEVKEKKENEEKEHCLDKVKQSLSHVKIQPRRGYNKSLPFKFSIQRTQKLYPCVTCDKQYLERRSLRKHSERVHGVILPLLKRRKWRRTVLHKNKDNPFASFNKENNDIEKLNNDKDSLKKIDTKAKPISTITSPTTMIQFVTCTLCQQKVMCLRKHLINYHKIGGSPSVVEQLESSLLNETSSKNEKTASTDKPEKDGCLIMDSEGNTRGKYRVKRKKNYTLSQTNAKKKPKLNNEPNSFPSHSTMHNQQIVTYNKYKCDICLGMYATPHSLYKHKRFHKLRGETKNNFHKRKCNYFNSPFNKNYKILMESKYSRMSVNTVAKNSNGNTFNSTTKTDRTIRYNERMKKNNETTCICGRSFRNPHTLFVHKKHCELCQSDNTITKSTRGSSDRDSGIGINITIKKRNDSYEIVDKDGDNKLQVFESSSSPENSLPHTPNFTKDYSKIFTTQQTLDVCKSSKYSKDHSILKLQDTDEDVIIDIEEDTQITSNENNITKEIITRTNKKDMKKQLNNTLIDEKTEKVFNKVITLKQMCREVLEALDMDKSENISQNKNKERSRIKDREMCKENSQVENQKLLIHEENKRNLRSKRYSTVRLDYFYNETNIDVIQFDPTKCGYCEESLNMINSNDVHQCTVKEGKSFDNFSLNLLCFYCKDELNSYNDFDTHIRIQHFNQHYQCYYCPDRFTIDKARLDHFRKKHNDLVCRLCNKKVSISAKPYHEAYHLGYGFPCHKCKKTYAHNRNLAYHKHTVHSSRADNLTTCSICLKCVKFKTFRKHVAMHKRNVCYFCSKTFVDKIGLEYHTMIHHGTNVKLKCNICGTRFHTKKQLEVHEKIDGCNNGMYKMKKKNYNKTRRG</sequence>
<comment type="subcellular location">
    <subcellularLocation>
        <location evidence="1">Nucleus</location>
    </subcellularLocation>
</comment>
<keyword evidence="12" id="KW-1185">Reference proteome</keyword>
<keyword evidence="6" id="KW-0539">Nucleus</keyword>
<feature type="compositionally biased region" description="Basic residues" evidence="9">
    <location>
        <begin position="332"/>
        <end position="341"/>
    </location>
</feature>
<evidence type="ECO:0000313" key="11">
    <source>
        <dbReference type="EMBL" id="KAL0125603.1"/>
    </source>
</evidence>
<keyword evidence="3" id="KW-0677">Repeat</keyword>
<evidence type="ECO:0000256" key="7">
    <source>
        <dbReference type="PROSITE-ProRule" id="PRU00042"/>
    </source>
</evidence>
<dbReference type="PROSITE" id="PS50157">
    <property type="entry name" value="ZINC_FINGER_C2H2_2"/>
    <property type="match status" value="4"/>
</dbReference>
<feature type="compositionally biased region" description="Polar residues" evidence="9">
    <location>
        <begin position="357"/>
        <end position="367"/>
    </location>
</feature>
<evidence type="ECO:0000256" key="3">
    <source>
        <dbReference type="ARBA" id="ARBA00022737"/>
    </source>
</evidence>
<dbReference type="Proteomes" id="UP001430953">
    <property type="component" value="Unassembled WGS sequence"/>
</dbReference>
<keyword evidence="5" id="KW-0862">Zinc</keyword>